<protein>
    <submittedName>
        <fullName evidence="3">A disintegrin and metalloproteinase with thrombospondin motifs 20</fullName>
    </submittedName>
</protein>
<feature type="domain" description="Peptidase M12B propeptide" evidence="2">
    <location>
        <begin position="19"/>
        <end position="109"/>
    </location>
</feature>
<dbReference type="Pfam" id="PF01562">
    <property type="entry name" value="Pep_M12B_propep"/>
    <property type="match status" value="1"/>
</dbReference>
<dbReference type="InterPro" id="IPR002870">
    <property type="entry name" value="Peptidase_M12B_N"/>
</dbReference>
<keyword evidence="1" id="KW-1015">Disulfide bond</keyword>
<keyword evidence="3" id="KW-0401">Integrin</keyword>
<evidence type="ECO:0000313" key="4">
    <source>
        <dbReference type="Proteomes" id="UP000031443"/>
    </source>
</evidence>
<keyword evidence="4" id="KW-1185">Reference proteome</keyword>
<sequence>MALFLPVAETLVKELSSYEIVTPTRVNEFGDVFPHTHHFRRRKRSLEAPGEPAAFRTHYQLNAYGQLFQLNLSTDAGFIAAHYKVMHVGSPQEQPSSDLRHCFYRGHVNAQETHTAVFSLCGGLPSCATTTARAYIRKEGNCTGPHATGGHVKLSCLGFSFSPGWWGTGQCGFGFLPWASMSIMQARLGGPPEACSQPPTGPRTPV</sequence>
<name>M7B9W8_CHEMY</name>
<dbReference type="AlphaFoldDB" id="M7B9W8"/>
<dbReference type="GO" id="GO:0007229">
    <property type="term" value="P:integrin-mediated signaling pathway"/>
    <property type="evidence" value="ECO:0007669"/>
    <property type="project" value="UniProtKB-KW"/>
</dbReference>
<organism evidence="3 4">
    <name type="scientific">Chelonia mydas</name>
    <name type="common">Green sea-turtle</name>
    <name type="synonym">Chelonia agassizi</name>
    <dbReference type="NCBI Taxonomy" id="8469"/>
    <lineage>
        <taxon>Eukaryota</taxon>
        <taxon>Metazoa</taxon>
        <taxon>Chordata</taxon>
        <taxon>Craniata</taxon>
        <taxon>Vertebrata</taxon>
        <taxon>Euteleostomi</taxon>
        <taxon>Archelosauria</taxon>
        <taxon>Testudinata</taxon>
        <taxon>Testudines</taxon>
        <taxon>Cryptodira</taxon>
        <taxon>Durocryptodira</taxon>
        <taxon>Americhelydia</taxon>
        <taxon>Chelonioidea</taxon>
        <taxon>Cheloniidae</taxon>
        <taxon>Chelonia</taxon>
    </lineage>
</organism>
<evidence type="ECO:0000313" key="3">
    <source>
        <dbReference type="EMBL" id="EMP33954.1"/>
    </source>
</evidence>
<dbReference type="Proteomes" id="UP000031443">
    <property type="component" value="Unassembled WGS sequence"/>
</dbReference>
<proteinExistence type="predicted"/>
<dbReference type="STRING" id="8469.M7B9W8"/>
<evidence type="ECO:0000259" key="2">
    <source>
        <dbReference type="Pfam" id="PF01562"/>
    </source>
</evidence>
<dbReference type="EMBL" id="KB534576">
    <property type="protein sequence ID" value="EMP33954.1"/>
    <property type="molecule type" value="Genomic_DNA"/>
</dbReference>
<evidence type="ECO:0000256" key="1">
    <source>
        <dbReference type="ARBA" id="ARBA00023157"/>
    </source>
</evidence>
<gene>
    <name evidence="3" type="ORF">UY3_08888</name>
</gene>
<reference evidence="4" key="1">
    <citation type="journal article" date="2013" name="Nat. Genet.">
        <title>The draft genomes of soft-shell turtle and green sea turtle yield insights into the development and evolution of the turtle-specific body plan.</title>
        <authorList>
            <person name="Wang Z."/>
            <person name="Pascual-Anaya J."/>
            <person name="Zadissa A."/>
            <person name="Li W."/>
            <person name="Niimura Y."/>
            <person name="Huang Z."/>
            <person name="Li C."/>
            <person name="White S."/>
            <person name="Xiong Z."/>
            <person name="Fang D."/>
            <person name="Wang B."/>
            <person name="Ming Y."/>
            <person name="Chen Y."/>
            <person name="Zheng Y."/>
            <person name="Kuraku S."/>
            <person name="Pignatelli M."/>
            <person name="Herrero J."/>
            <person name="Beal K."/>
            <person name="Nozawa M."/>
            <person name="Li Q."/>
            <person name="Wang J."/>
            <person name="Zhang H."/>
            <person name="Yu L."/>
            <person name="Shigenobu S."/>
            <person name="Wang J."/>
            <person name="Liu J."/>
            <person name="Flicek P."/>
            <person name="Searle S."/>
            <person name="Wang J."/>
            <person name="Kuratani S."/>
            <person name="Yin Y."/>
            <person name="Aken B."/>
            <person name="Zhang G."/>
            <person name="Irie N."/>
        </authorList>
    </citation>
    <scope>NUCLEOTIDE SEQUENCE [LARGE SCALE GENOMIC DNA]</scope>
</reference>
<accession>M7B9W8</accession>